<proteinExistence type="inferred from homology"/>
<dbReference type="InterPro" id="IPR026050">
    <property type="entry name" value="C1GALT1/C1GALT1_chp1"/>
</dbReference>
<protein>
    <submittedName>
        <fullName evidence="8">Uncharacterized protein</fullName>
    </submittedName>
</protein>
<evidence type="ECO:0000256" key="5">
    <source>
        <dbReference type="ARBA" id="ARBA00022989"/>
    </source>
</evidence>
<keyword evidence="9" id="KW-1185">Reference proteome</keyword>
<dbReference type="AlphaFoldDB" id="A0AAE0G5K5"/>
<evidence type="ECO:0000256" key="4">
    <source>
        <dbReference type="ARBA" id="ARBA00022968"/>
    </source>
</evidence>
<dbReference type="Proteomes" id="UP001190700">
    <property type="component" value="Unassembled WGS sequence"/>
</dbReference>
<keyword evidence="6" id="KW-0472">Membrane</keyword>
<comment type="caution">
    <text evidence="8">The sequence shown here is derived from an EMBL/GenBank/DDBJ whole genome shotgun (WGS) entry which is preliminary data.</text>
</comment>
<evidence type="ECO:0000256" key="6">
    <source>
        <dbReference type="ARBA" id="ARBA00023136"/>
    </source>
</evidence>
<keyword evidence="3" id="KW-0812">Transmembrane</keyword>
<dbReference type="GO" id="GO:0016020">
    <property type="term" value="C:membrane"/>
    <property type="evidence" value="ECO:0007669"/>
    <property type="project" value="UniProtKB-SubCell"/>
</dbReference>
<evidence type="ECO:0000313" key="8">
    <source>
        <dbReference type="EMBL" id="KAK3272035.1"/>
    </source>
</evidence>
<comment type="subcellular location">
    <subcellularLocation>
        <location evidence="1">Membrane</location>
        <topology evidence="1">Single-pass type II membrane protein</topology>
    </subcellularLocation>
</comment>
<evidence type="ECO:0000256" key="3">
    <source>
        <dbReference type="ARBA" id="ARBA00022692"/>
    </source>
</evidence>
<reference evidence="8 9" key="1">
    <citation type="journal article" date="2015" name="Genome Biol. Evol.">
        <title>Comparative Genomics of a Bacterivorous Green Alga Reveals Evolutionary Causalities and Consequences of Phago-Mixotrophic Mode of Nutrition.</title>
        <authorList>
            <person name="Burns J.A."/>
            <person name="Paasch A."/>
            <person name="Narechania A."/>
            <person name="Kim E."/>
        </authorList>
    </citation>
    <scope>NUCLEOTIDE SEQUENCE [LARGE SCALE GENOMIC DNA]</scope>
    <source>
        <strain evidence="8 9">PLY_AMNH</strain>
    </source>
</reference>
<evidence type="ECO:0000313" key="9">
    <source>
        <dbReference type="Proteomes" id="UP001190700"/>
    </source>
</evidence>
<comment type="similarity">
    <text evidence="2">Belongs to the glycosyltransferase 31 family. Beta3-Gal-T subfamily.</text>
</comment>
<dbReference type="Gene3D" id="3.90.550.50">
    <property type="match status" value="1"/>
</dbReference>
<organism evidence="8 9">
    <name type="scientific">Cymbomonas tetramitiformis</name>
    <dbReference type="NCBI Taxonomy" id="36881"/>
    <lineage>
        <taxon>Eukaryota</taxon>
        <taxon>Viridiplantae</taxon>
        <taxon>Chlorophyta</taxon>
        <taxon>Pyramimonadophyceae</taxon>
        <taxon>Pyramimonadales</taxon>
        <taxon>Pyramimonadaceae</taxon>
        <taxon>Cymbomonas</taxon>
    </lineage>
</organism>
<name>A0AAE0G5K5_9CHLO</name>
<evidence type="ECO:0000256" key="1">
    <source>
        <dbReference type="ARBA" id="ARBA00004606"/>
    </source>
</evidence>
<feature type="region of interest" description="Disordered" evidence="7">
    <location>
        <begin position="319"/>
        <end position="344"/>
    </location>
</feature>
<dbReference type="PANTHER" id="PTHR23033:SF50">
    <property type="entry name" value="HEXOSYLTRANSFERASE"/>
    <property type="match status" value="1"/>
</dbReference>
<gene>
    <name evidence="8" type="ORF">CYMTET_19642</name>
</gene>
<evidence type="ECO:0000256" key="2">
    <source>
        <dbReference type="ARBA" id="ARBA00006462"/>
    </source>
</evidence>
<dbReference type="PANTHER" id="PTHR23033">
    <property type="entry name" value="BETA1,3-GALACTOSYLTRANSFERASE"/>
    <property type="match status" value="1"/>
</dbReference>
<evidence type="ECO:0000256" key="7">
    <source>
        <dbReference type="SAM" id="MobiDB-lite"/>
    </source>
</evidence>
<keyword evidence="5" id="KW-1133">Transmembrane helix</keyword>
<keyword evidence="4" id="KW-0735">Signal-anchor</keyword>
<sequence>MNVNDPQMMTVNDSQMMTVNDSQMMTVDYLQMMTVDEPQMMAVDDAIVRPWSPMPVEGGQCHLTYWCDCRQTQTFKWMIFSDDDAFFFMPNLLELLEPLDPDVPYIISDDIANCCHHFCQDPPAGCRPPTMDPLMEYGKNGTCYVQPAVAPCYVATLLDDSTMCRPSNRNVYFNGGRGAILSRGLLTRISSEHWERCETHLTGGGDNRISSCLWKAGYGPTIPTEDMSQCRFRPVPSAAHYDGSEAGGRPRLLLLRCAHMIYKSVSVPFPIHHKSGTEEAVQQVQQLHTIFNRLRTQQIERCPEPVEEVREGSHAFELDPARQRRPHRRNPGSQVFPLMPRPDT</sequence>
<dbReference type="EMBL" id="LGRX02009193">
    <property type="protein sequence ID" value="KAK3272035.1"/>
    <property type="molecule type" value="Genomic_DNA"/>
</dbReference>
<accession>A0AAE0G5K5</accession>